<dbReference type="EMBL" id="JAPMSZ010000007">
    <property type="protein sequence ID" value="KAJ5095891.1"/>
    <property type="molecule type" value="Genomic_DNA"/>
</dbReference>
<protein>
    <submittedName>
        <fullName evidence="2">Uncharacterized protein</fullName>
    </submittedName>
</protein>
<dbReference type="Proteomes" id="UP001141434">
    <property type="component" value="Unassembled WGS sequence"/>
</dbReference>
<dbReference type="OrthoDB" id="4501485at2759"/>
<reference evidence="2" key="1">
    <citation type="submission" date="2022-11" db="EMBL/GenBank/DDBJ databases">
        <authorList>
            <person name="Petersen C."/>
        </authorList>
    </citation>
    <scope>NUCLEOTIDE SEQUENCE</scope>
    <source>
        <strain evidence="2">IBT 34128</strain>
    </source>
</reference>
<keyword evidence="3" id="KW-1185">Reference proteome</keyword>
<name>A0A9W9F975_9EURO</name>
<evidence type="ECO:0000313" key="2">
    <source>
        <dbReference type="EMBL" id="KAJ5095891.1"/>
    </source>
</evidence>
<organism evidence="2 3">
    <name type="scientific">Penicillium alfredii</name>
    <dbReference type="NCBI Taxonomy" id="1506179"/>
    <lineage>
        <taxon>Eukaryota</taxon>
        <taxon>Fungi</taxon>
        <taxon>Dikarya</taxon>
        <taxon>Ascomycota</taxon>
        <taxon>Pezizomycotina</taxon>
        <taxon>Eurotiomycetes</taxon>
        <taxon>Eurotiomycetidae</taxon>
        <taxon>Eurotiales</taxon>
        <taxon>Aspergillaceae</taxon>
        <taxon>Penicillium</taxon>
    </lineage>
</organism>
<accession>A0A9W9F975</accession>
<feature type="region of interest" description="Disordered" evidence="1">
    <location>
        <begin position="1"/>
        <end position="49"/>
    </location>
</feature>
<evidence type="ECO:0000313" key="3">
    <source>
        <dbReference type="Proteomes" id="UP001141434"/>
    </source>
</evidence>
<gene>
    <name evidence="2" type="ORF">NUU61_005247</name>
</gene>
<dbReference type="GeneID" id="81394997"/>
<evidence type="ECO:0000256" key="1">
    <source>
        <dbReference type="SAM" id="MobiDB-lite"/>
    </source>
</evidence>
<comment type="caution">
    <text evidence="2">The sequence shown here is derived from an EMBL/GenBank/DDBJ whole genome shotgun (WGS) entry which is preliminary data.</text>
</comment>
<sequence>MSIPEGASTNLRNSTTANSLSRRNLSQIPRSSRTNVDRFARAPSSEGPYFAGARMQERSSHLVGLSTQLSAMDEIFRSGS</sequence>
<reference evidence="2" key="2">
    <citation type="journal article" date="2023" name="IMA Fungus">
        <title>Comparative genomic study of the Penicillium genus elucidates a diverse pangenome and 15 lateral gene transfer events.</title>
        <authorList>
            <person name="Petersen C."/>
            <person name="Sorensen T."/>
            <person name="Nielsen M.R."/>
            <person name="Sondergaard T.E."/>
            <person name="Sorensen J.L."/>
            <person name="Fitzpatrick D.A."/>
            <person name="Frisvad J.C."/>
            <person name="Nielsen K.L."/>
        </authorList>
    </citation>
    <scope>NUCLEOTIDE SEQUENCE</scope>
    <source>
        <strain evidence="2">IBT 34128</strain>
    </source>
</reference>
<proteinExistence type="predicted"/>
<dbReference type="RefSeq" id="XP_056511442.1">
    <property type="nucleotide sequence ID" value="XM_056655829.1"/>
</dbReference>
<feature type="compositionally biased region" description="Polar residues" evidence="1">
    <location>
        <begin position="7"/>
        <end position="34"/>
    </location>
</feature>
<dbReference type="AlphaFoldDB" id="A0A9W9F975"/>